<protein>
    <submittedName>
        <fullName evidence="1">SH3-domain-containing protein</fullName>
    </submittedName>
</protein>
<dbReference type="Proteomes" id="UP000814140">
    <property type="component" value="Unassembled WGS sequence"/>
</dbReference>
<accession>A0ACB8SRP1</accession>
<sequence>MPDSAALIAHIVSQTRQNVEFLMAQNEISRDAGQGILAKLPTSSDLAIRDLSDQTRRMTMPSSGPTNDYGPPPLRRDGPPPPPRSQRAKALWSYNENSQEPNDLSFRAGDIIEIVTETNADWWTGRHNGRQGLFPSNYVEKLESNSPPPPSYPAQNEYRPSPSPYPQNEYRGAPSPYPPPQMNYGAPPPSNYQPPPPQSYNSYVGPPIQNQPPQQVVVQQDAPQQQQKPSRFGGLGTVLATSAAGGVGFGAGSAIGSDLVHAIF</sequence>
<evidence type="ECO:0000313" key="2">
    <source>
        <dbReference type="Proteomes" id="UP000814140"/>
    </source>
</evidence>
<proteinExistence type="predicted"/>
<gene>
    <name evidence="1" type="ORF">BV25DRAFT_1829198</name>
</gene>
<keyword evidence="2" id="KW-1185">Reference proteome</keyword>
<organism evidence="1 2">
    <name type="scientific">Artomyces pyxidatus</name>
    <dbReference type="NCBI Taxonomy" id="48021"/>
    <lineage>
        <taxon>Eukaryota</taxon>
        <taxon>Fungi</taxon>
        <taxon>Dikarya</taxon>
        <taxon>Basidiomycota</taxon>
        <taxon>Agaricomycotina</taxon>
        <taxon>Agaricomycetes</taxon>
        <taxon>Russulales</taxon>
        <taxon>Auriscalpiaceae</taxon>
        <taxon>Artomyces</taxon>
    </lineage>
</organism>
<reference evidence="1" key="1">
    <citation type="submission" date="2021-03" db="EMBL/GenBank/DDBJ databases">
        <authorList>
            <consortium name="DOE Joint Genome Institute"/>
            <person name="Ahrendt S."/>
            <person name="Looney B.P."/>
            <person name="Miyauchi S."/>
            <person name="Morin E."/>
            <person name="Drula E."/>
            <person name="Courty P.E."/>
            <person name="Chicoki N."/>
            <person name="Fauchery L."/>
            <person name="Kohler A."/>
            <person name="Kuo A."/>
            <person name="Labutti K."/>
            <person name="Pangilinan J."/>
            <person name="Lipzen A."/>
            <person name="Riley R."/>
            <person name="Andreopoulos W."/>
            <person name="He G."/>
            <person name="Johnson J."/>
            <person name="Barry K.W."/>
            <person name="Grigoriev I.V."/>
            <person name="Nagy L."/>
            <person name="Hibbett D."/>
            <person name="Henrissat B."/>
            <person name="Matheny P.B."/>
            <person name="Labbe J."/>
            <person name="Martin F."/>
        </authorList>
    </citation>
    <scope>NUCLEOTIDE SEQUENCE</scope>
    <source>
        <strain evidence="1">HHB10654</strain>
    </source>
</reference>
<reference evidence="1" key="2">
    <citation type="journal article" date="2022" name="New Phytol.">
        <title>Evolutionary transition to the ectomycorrhizal habit in the genomes of a hyperdiverse lineage of mushroom-forming fungi.</title>
        <authorList>
            <person name="Looney B."/>
            <person name="Miyauchi S."/>
            <person name="Morin E."/>
            <person name="Drula E."/>
            <person name="Courty P.E."/>
            <person name="Kohler A."/>
            <person name="Kuo A."/>
            <person name="LaButti K."/>
            <person name="Pangilinan J."/>
            <person name="Lipzen A."/>
            <person name="Riley R."/>
            <person name="Andreopoulos W."/>
            <person name="He G."/>
            <person name="Johnson J."/>
            <person name="Nolan M."/>
            <person name="Tritt A."/>
            <person name="Barry K.W."/>
            <person name="Grigoriev I.V."/>
            <person name="Nagy L.G."/>
            <person name="Hibbett D."/>
            <person name="Henrissat B."/>
            <person name="Matheny P.B."/>
            <person name="Labbe J."/>
            <person name="Martin F.M."/>
        </authorList>
    </citation>
    <scope>NUCLEOTIDE SEQUENCE</scope>
    <source>
        <strain evidence="1">HHB10654</strain>
    </source>
</reference>
<evidence type="ECO:0000313" key="1">
    <source>
        <dbReference type="EMBL" id="KAI0059164.1"/>
    </source>
</evidence>
<name>A0ACB8SRP1_9AGAM</name>
<dbReference type="EMBL" id="MU277228">
    <property type="protein sequence ID" value="KAI0059164.1"/>
    <property type="molecule type" value="Genomic_DNA"/>
</dbReference>
<comment type="caution">
    <text evidence="1">The sequence shown here is derived from an EMBL/GenBank/DDBJ whole genome shotgun (WGS) entry which is preliminary data.</text>
</comment>